<evidence type="ECO:0000256" key="2">
    <source>
        <dbReference type="ARBA" id="ARBA00009937"/>
    </source>
</evidence>
<feature type="region of interest" description="Disordered" evidence="4">
    <location>
        <begin position="60"/>
        <end position="94"/>
    </location>
</feature>
<evidence type="ECO:0000256" key="1">
    <source>
        <dbReference type="ARBA" id="ARBA00004123"/>
    </source>
</evidence>
<evidence type="ECO:0000256" key="3">
    <source>
        <dbReference type="ARBA" id="ARBA00023242"/>
    </source>
</evidence>
<feature type="compositionally biased region" description="Pro residues" evidence="4">
    <location>
        <begin position="70"/>
        <end position="79"/>
    </location>
</feature>
<feature type="compositionally biased region" description="Polar residues" evidence="4">
    <location>
        <begin position="152"/>
        <end position="163"/>
    </location>
</feature>
<comment type="subcellular location">
    <subcellularLocation>
        <location evidence="1">Nucleus</location>
    </subcellularLocation>
</comment>
<evidence type="ECO:0000313" key="6">
    <source>
        <dbReference type="Proteomes" id="UP001327560"/>
    </source>
</evidence>
<dbReference type="GO" id="GO:0005634">
    <property type="term" value="C:nucleus"/>
    <property type="evidence" value="ECO:0007669"/>
    <property type="project" value="UniProtKB-SubCell"/>
</dbReference>
<feature type="compositionally biased region" description="Pro residues" evidence="4">
    <location>
        <begin position="124"/>
        <end position="133"/>
    </location>
</feature>
<name>A0AAQ3KDZ8_9LILI</name>
<evidence type="ECO:0000256" key="4">
    <source>
        <dbReference type="SAM" id="MobiDB-lite"/>
    </source>
</evidence>
<dbReference type="InterPro" id="IPR031425">
    <property type="entry name" value="NPR1/NH1-interacting"/>
</dbReference>
<keyword evidence="6" id="KW-1185">Reference proteome</keyword>
<dbReference type="PANTHER" id="PTHR33669:SF4">
    <property type="entry name" value="NRR REPRESSOR HOMOLOG 2"/>
    <property type="match status" value="1"/>
</dbReference>
<proteinExistence type="inferred from homology"/>
<keyword evidence="3" id="KW-0539">Nucleus</keyword>
<evidence type="ECO:0000313" key="5">
    <source>
        <dbReference type="EMBL" id="WOL03986.1"/>
    </source>
</evidence>
<dbReference type="GO" id="GO:0010112">
    <property type="term" value="P:regulation of systemic acquired resistance"/>
    <property type="evidence" value="ECO:0007669"/>
    <property type="project" value="InterPro"/>
</dbReference>
<feature type="compositionally biased region" description="Acidic residues" evidence="4">
    <location>
        <begin position="83"/>
        <end position="92"/>
    </location>
</feature>
<organism evidence="5 6">
    <name type="scientific">Canna indica</name>
    <name type="common">Indian-shot</name>
    <dbReference type="NCBI Taxonomy" id="4628"/>
    <lineage>
        <taxon>Eukaryota</taxon>
        <taxon>Viridiplantae</taxon>
        <taxon>Streptophyta</taxon>
        <taxon>Embryophyta</taxon>
        <taxon>Tracheophyta</taxon>
        <taxon>Spermatophyta</taxon>
        <taxon>Magnoliopsida</taxon>
        <taxon>Liliopsida</taxon>
        <taxon>Zingiberales</taxon>
        <taxon>Cannaceae</taxon>
        <taxon>Canna</taxon>
    </lineage>
</organism>
<reference evidence="5 6" key="1">
    <citation type="submission" date="2023-10" db="EMBL/GenBank/DDBJ databases">
        <title>Chromosome-scale genome assembly provides insights into flower coloration mechanisms of Canna indica.</title>
        <authorList>
            <person name="Li C."/>
        </authorList>
    </citation>
    <scope>NUCLEOTIDE SEQUENCE [LARGE SCALE GENOMIC DNA]</scope>
    <source>
        <tissue evidence="5">Flower</tissue>
    </source>
</reference>
<dbReference type="PANTHER" id="PTHR33669">
    <property type="entry name" value="PROTEIN NEGATIVE REGULATOR OF RESISTANCE"/>
    <property type="match status" value="1"/>
</dbReference>
<accession>A0AAQ3KDZ8</accession>
<sequence length="182" mass="20046">MMSVPCRQQSDVTCVHRTWFPDISSVEAKHSYKSSCSLRLSLDLPHLLSLSDSVAALMEKGSGAGKRPRPATPPAPTPRTEPDGDDDREEDMEKFYALLHNIRAARDLIRTSNGNLSKRQKPEAAPPPPPPLWRPVFALEDFKNQDEPGSAAESTALINPSRSTEVKEEGEEDKSVDLSLSL</sequence>
<dbReference type="EMBL" id="CP136893">
    <property type="protein sequence ID" value="WOL03986.1"/>
    <property type="molecule type" value="Genomic_DNA"/>
</dbReference>
<dbReference type="Proteomes" id="UP001327560">
    <property type="component" value="Chromosome 4"/>
</dbReference>
<dbReference type="AlphaFoldDB" id="A0AAQ3KDZ8"/>
<feature type="region of interest" description="Disordered" evidence="4">
    <location>
        <begin position="113"/>
        <end position="182"/>
    </location>
</feature>
<protein>
    <submittedName>
        <fullName evidence="5">NRR repressor</fullName>
    </submittedName>
</protein>
<comment type="similarity">
    <text evidence="2">Belongs to the NPR1-interactor family.</text>
</comment>
<gene>
    <name evidence="5" type="ORF">Cni_G12707</name>
</gene>
<dbReference type="Pfam" id="PF15699">
    <property type="entry name" value="NPR1_interact"/>
    <property type="match status" value="1"/>
</dbReference>